<evidence type="ECO:0000313" key="1">
    <source>
        <dbReference type="EMBL" id="QED11667.1"/>
    </source>
</evidence>
<name>A0A5B8WIS7_9CAUD</name>
<dbReference type="KEGG" id="vg:77936539"/>
<dbReference type="Proteomes" id="UP000321915">
    <property type="component" value="Segment"/>
</dbReference>
<dbReference type="GeneID" id="77936539"/>
<accession>A0A5B8WIS7</accession>
<protein>
    <submittedName>
        <fullName evidence="1">Uncharacterized protein</fullName>
    </submittedName>
</protein>
<sequence length="89" mass="10051">MNTQNITIRTVDDLYNWFAGIHDYLRPTISQVRDVMADAIRSNCGYSMEAGKPGTLRANRGVVSGQIIIFDKDALDQAYTETMKQGFKF</sequence>
<organism evidence="1 2">
    <name type="scientific">Arthrobacter phage Qui</name>
    <dbReference type="NCBI Taxonomy" id="2603260"/>
    <lineage>
        <taxon>Viruses</taxon>
        <taxon>Duplodnaviria</taxon>
        <taxon>Heunggongvirae</taxon>
        <taxon>Uroviricota</taxon>
        <taxon>Caudoviricetes</taxon>
        <taxon>Quivirus</taxon>
        <taxon>Quivirus qui</taxon>
    </lineage>
</organism>
<keyword evidence="2" id="KW-1185">Reference proteome</keyword>
<gene>
    <name evidence="1" type="primary">179</name>
    <name evidence="1" type="ORF">SEA_QUI_179</name>
</gene>
<dbReference type="EMBL" id="MN183282">
    <property type="protein sequence ID" value="QED11667.1"/>
    <property type="molecule type" value="Genomic_DNA"/>
</dbReference>
<reference evidence="1 2" key="1">
    <citation type="submission" date="2019-07" db="EMBL/GenBank/DDBJ databases">
        <authorList>
            <person name="Abdullah A."/>
            <person name="Lima G.C."/>
            <person name="Cuneo C.K."/>
            <person name="Ennest D.C."/>
            <person name="Fritz K.J."/>
            <person name="Johnson B.T."/>
            <person name="Larson S.M."/>
            <person name="Lemunyete M.N."/>
            <person name="Murray M.B."/>
            <person name="Osmond D.E."/>
            <person name="Patras K.A."/>
            <person name="Ransibrahmanakul S."/>
            <person name="Simpson K.A."/>
            <person name="Thull B.S."/>
            <person name="Wetzel S."/>
            <person name="Bonilla J.A."/>
            <person name="Klyczek K."/>
            <person name="Garlena R.A."/>
            <person name="Russell D.A."/>
            <person name="Pope W.H."/>
            <person name="Jacobs-Sera D."/>
            <person name="Hatfull G.F."/>
        </authorList>
    </citation>
    <scope>NUCLEOTIDE SEQUENCE [LARGE SCALE GENOMIC DNA]</scope>
</reference>
<dbReference type="RefSeq" id="YP_010660545.1">
    <property type="nucleotide sequence ID" value="NC_070877.1"/>
</dbReference>
<proteinExistence type="predicted"/>
<evidence type="ECO:0000313" key="2">
    <source>
        <dbReference type="Proteomes" id="UP000321915"/>
    </source>
</evidence>